<dbReference type="InterPro" id="IPR012341">
    <property type="entry name" value="6hp_glycosidase-like_sf"/>
</dbReference>
<dbReference type="SUPFAM" id="SSF48208">
    <property type="entry name" value="Six-hairpin glycosidases"/>
    <property type="match status" value="1"/>
</dbReference>
<dbReference type="InterPro" id="IPR005194">
    <property type="entry name" value="Glyco_hydro_65_C"/>
</dbReference>
<comment type="similarity">
    <text evidence="1">Belongs to the glycosyl hydrolase 65 family.</text>
</comment>
<evidence type="ECO:0000256" key="3">
    <source>
        <dbReference type="SAM" id="MobiDB-lite"/>
    </source>
</evidence>
<organism evidence="7 8">
    <name type="scientific">Kibdelosporangium banguiense</name>
    <dbReference type="NCBI Taxonomy" id="1365924"/>
    <lineage>
        <taxon>Bacteria</taxon>
        <taxon>Bacillati</taxon>
        <taxon>Actinomycetota</taxon>
        <taxon>Actinomycetes</taxon>
        <taxon>Pseudonocardiales</taxon>
        <taxon>Pseudonocardiaceae</taxon>
        <taxon>Kibdelosporangium</taxon>
    </lineage>
</organism>
<evidence type="ECO:0000256" key="2">
    <source>
        <dbReference type="ARBA" id="ARBA00023295"/>
    </source>
</evidence>
<dbReference type="InterPro" id="IPR005196">
    <property type="entry name" value="Glyco_hydro_65_N"/>
</dbReference>
<keyword evidence="8" id="KW-1185">Reference proteome</keyword>
<dbReference type="Gene3D" id="2.70.98.40">
    <property type="entry name" value="Glycoside hydrolase, family 65, N-terminal domain"/>
    <property type="match status" value="1"/>
</dbReference>
<dbReference type="Proteomes" id="UP001519332">
    <property type="component" value="Unassembled WGS sequence"/>
</dbReference>
<keyword evidence="7" id="KW-0808">Transferase</keyword>
<feature type="region of interest" description="Disordered" evidence="3">
    <location>
        <begin position="757"/>
        <end position="781"/>
    </location>
</feature>
<proteinExistence type="inferred from homology"/>
<feature type="compositionally biased region" description="Pro residues" evidence="3">
    <location>
        <begin position="757"/>
        <end position="768"/>
    </location>
</feature>
<dbReference type="PANTHER" id="PTHR11051:SF13">
    <property type="entry name" value="GLYCOSYL TRANSFERASE"/>
    <property type="match status" value="1"/>
</dbReference>
<gene>
    <name evidence="7" type="ORF">JOF56_002390</name>
</gene>
<feature type="domain" description="Glycoside hydrolase family 65 C-terminal" evidence="5">
    <location>
        <begin position="688"/>
        <end position="749"/>
    </location>
</feature>
<dbReference type="Pfam" id="PF03632">
    <property type="entry name" value="Glyco_hydro_65m"/>
    <property type="match status" value="1"/>
</dbReference>
<keyword evidence="2" id="KW-0378">Hydrolase</keyword>
<sequence length="781" mass="87145">MDPSYEISPWQLRWRGLDLEALRRTESTFALSNGHIGLRGTFEEGEPRGLPGTYLNGFYEQRKLPYAEAGYGFPEDGQTVVNVTDGKIIRLLVEDEPLDMRYGSAPQHERTLDFRSGTLRRRTEWISPTGRRVRITTERLVSFTQRAIAAIHYTVEPLDDKIQLVVQSDLLANEPILSRTEDPRVAAALDQPLVSDFAWAEGTRAVLAHHTRQSGLRMAATMDHEVHLDDDGVRSEISASADLARLTIAADVPKGGKLSLTKYLGYGWSSQRSSPALRSQVEAALVGALQTGWDGLLAEQRAFLDEFWDTADVEIEGDAELQQAVRFALFHVLQAGARGESRAIPAKGLTGPGYDGHAFWDTESFVLPVLTYTIPDAARDALRWRHTTLDQARARAETLCQKGAAFPWRSINGDECSGYWPAGTAAFHINADIADAVTRYLNATEDREFEVECGLELLVETARLWMSLGHHDTHGNFRIDGVTGPDEYTAVVDNNVYTNLMARKNLRSAAALAERHSEEAHKLGVDEEETARWRDAADAMVVLYDEELGVHPQSECFTQHARWDFKHTSAERYPLLLNYPYFDLYRKQVVKQADLVLALHLCGDEFTPEQKARDVNYYEALTVRDSSLSACTQAVMTAEVGHLELAYDYFAEAALTDLHDLHDNVQNGLHIASLAGAWIACIAGFGGMRDHNGKLTFAPRLPEELAKIAFRMSFRDSRIGVEVRPERAAYRLLSGKSLELAHHGKQFTLANEPVILPIPAPPANPTPHQPHGRAPARRRPR</sequence>
<evidence type="ECO:0000259" key="6">
    <source>
        <dbReference type="Pfam" id="PF03636"/>
    </source>
</evidence>
<keyword evidence="2" id="KW-0326">Glycosidase</keyword>
<dbReference type="Gene3D" id="1.50.10.10">
    <property type="match status" value="1"/>
</dbReference>
<evidence type="ECO:0000313" key="7">
    <source>
        <dbReference type="EMBL" id="MBP2322005.1"/>
    </source>
</evidence>
<name>A0ABS4TC52_9PSEU</name>
<dbReference type="InterPro" id="IPR037018">
    <property type="entry name" value="GH65_N"/>
</dbReference>
<dbReference type="InterPro" id="IPR011013">
    <property type="entry name" value="Gal_mutarotase_sf_dom"/>
</dbReference>
<keyword evidence="7" id="KW-0328">Glycosyltransferase</keyword>
<dbReference type="Pfam" id="PF03633">
    <property type="entry name" value="Glyco_hydro_65C"/>
    <property type="match status" value="1"/>
</dbReference>
<protein>
    <submittedName>
        <fullName evidence="7">Alpha,alpha-trehalose phosphorylase</fullName>
        <ecNumber evidence="7">2.4.1.64</ecNumber>
    </submittedName>
</protein>
<dbReference type="InterPro" id="IPR008928">
    <property type="entry name" value="6-hairpin_glycosidase_sf"/>
</dbReference>
<feature type="domain" description="Glycoside hydrolase family 65 central catalytic" evidence="4">
    <location>
        <begin position="326"/>
        <end position="678"/>
    </location>
</feature>
<dbReference type="GO" id="GO:0047656">
    <property type="term" value="F:alpha,alpha-trehalose phosphorylase activity"/>
    <property type="evidence" value="ECO:0007669"/>
    <property type="project" value="UniProtKB-EC"/>
</dbReference>
<dbReference type="PANTHER" id="PTHR11051">
    <property type="entry name" value="GLYCOSYL HYDROLASE-RELATED"/>
    <property type="match status" value="1"/>
</dbReference>
<dbReference type="RefSeq" id="WP_209637210.1">
    <property type="nucleotide sequence ID" value="NZ_JAGINW010000001.1"/>
</dbReference>
<evidence type="ECO:0000313" key="8">
    <source>
        <dbReference type="Proteomes" id="UP001519332"/>
    </source>
</evidence>
<dbReference type="InterPro" id="IPR005195">
    <property type="entry name" value="Glyco_hydro_65_M"/>
</dbReference>
<dbReference type="InterPro" id="IPR017045">
    <property type="entry name" value="Malt_Pase/Glycosyl_Hdrlase"/>
</dbReference>
<dbReference type="EC" id="2.4.1.64" evidence="7"/>
<feature type="domain" description="Glycoside hydrolase family 65 N-terminal" evidence="6">
    <location>
        <begin position="15"/>
        <end position="269"/>
    </location>
</feature>
<accession>A0ABS4TC52</accession>
<feature type="compositionally biased region" description="Basic residues" evidence="3">
    <location>
        <begin position="770"/>
        <end position="781"/>
    </location>
</feature>
<evidence type="ECO:0000259" key="5">
    <source>
        <dbReference type="Pfam" id="PF03633"/>
    </source>
</evidence>
<dbReference type="SUPFAM" id="SSF74650">
    <property type="entry name" value="Galactose mutarotase-like"/>
    <property type="match status" value="1"/>
</dbReference>
<dbReference type="PIRSF" id="PIRSF036289">
    <property type="entry name" value="Glycosyl_hydrolase_malt_phosph"/>
    <property type="match status" value="1"/>
</dbReference>
<dbReference type="EMBL" id="JAGINW010000001">
    <property type="protein sequence ID" value="MBP2322005.1"/>
    <property type="molecule type" value="Genomic_DNA"/>
</dbReference>
<evidence type="ECO:0000256" key="1">
    <source>
        <dbReference type="ARBA" id="ARBA00006768"/>
    </source>
</evidence>
<comment type="caution">
    <text evidence="7">The sequence shown here is derived from an EMBL/GenBank/DDBJ whole genome shotgun (WGS) entry which is preliminary data.</text>
</comment>
<dbReference type="Pfam" id="PF03636">
    <property type="entry name" value="Glyco_hydro_65N"/>
    <property type="match status" value="1"/>
</dbReference>
<reference evidence="7 8" key="1">
    <citation type="submission" date="2021-03" db="EMBL/GenBank/DDBJ databases">
        <title>Sequencing the genomes of 1000 actinobacteria strains.</title>
        <authorList>
            <person name="Klenk H.-P."/>
        </authorList>
    </citation>
    <scope>NUCLEOTIDE SEQUENCE [LARGE SCALE GENOMIC DNA]</scope>
    <source>
        <strain evidence="7 8">DSM 46670</strain>
    </source>
</reference>
<dbReference type="Gene3D" id="2.60.420.10">
    <property type="entry name" value="Maltose phosphorylase, domain 3"/>
    <property type="match status" value="1"/>
</dbReference>
<evidence type="ECO:0000259" key="4">
    <source>
        <dbReference type="Pfam" id="PF03632"/>
    </source>
</evidence>